<dbReference type="EMBL" id="RYUN01000008">
    <property type="protein sequence ID" value="RYQ19929.1"/>
    <property type="molecule type" value="Genomic_DNA"/>
</dbReference>
<evidence type="ECO:0000313" key="2">
    <source>
        <dbReference type="Proteomes" id="UP000294221"/>
    </source>
</evidence>
<protein>
    <submittedName>
        <fullName evidence="1">Uncharacterized protein</fullName>
    </submittedName>
</protein>
<dbReference type="Proteomes" id="UP000294221">
    <property type="component" value="Unassembled WGS sequence"/>
</dbReference>
<sequence>MDESCSTMSWYCMKAECCGRVLWRTISASLEARLRPRHMTPSTSSSTGRRLTGEWPRERSRTPACAKPLGTCRRCEKGRCSNTPTPIRIGGIGRELLPTMVWGMACMAVMQGLCARYAPRCSRIPRWRCCASRCWRWLMLLDAYTDFAPTEIDGCGITETLPAYQWAVGALDRRLSTVEEGAGPAFAPQDAARISRAISDARAECRAQAMKRGTDGVMVQGASCLVRRHRAACGGDRRAMFWGTTHRQGSPRWRSPRPCRNCSWCSHWSSSWYGRRHTPSAASHDHVGC</sequence>
<organism evidence="1 2">
    <name type="scientific">Bifidobacterium pseudolongum subsp. pseudolongum</name>
    <dbReference type="NCBI Taxonomy" id="31954"/>
    <lineage>
        <taxon>Bacteria</taxon>
        <taxon>Bacillati</taxon>
        <taxon>Actinomycetota</taxon>
        <taxon>Actinomycetes</taxon>
        <taxon>Bifidobacteriales</taxon>
        <taxon>Bifidobacteriaceae</taxon>
        <taxon>Bifidobacterium</taxon>
    </lineage>
</organism>
<name>A0A4Q5A6Z3_9BIFI</name>
<reference evidence="1 2" key="1">
    <citation type="submission" date="2018-12" db="EMBL/GenBank/DDBJ databases">
        <title>Unveiling genomic diversity among members of the Bifidobacterium pseudolongum species, a widely distributed gut commensal of the animal kingdom.</title>
        <authorList>
            <person name="Lugli G.A."/>
            <person name="Duranti S."/>
            <person name="Albert K."/>
            <person name="Mancabelli L."/>
            <person name="Napoli S."/>
            <person name="Viappiani A."/>
            <person name="Anzalone R."/>
            <person name="Longhi G."/>
            <person name="Milani C."/>
            <person name="Turroni F."/>
            <person name="Alessandri G."/>
            <person name="Sela D.A."/>
            <person name="Van Sinderen D."/>
            <person name="Ventura M."/>
        </authorList>
    </citation>
    <scope>NUCLEOTIDE SEQUENCE [LARGE SCALE GENOMIC DNA]</scope>
    <source>
        <strain evidence="1 2">2054B</strain>
    </source>
</reference>
<gene>
    <name evidence="1" type="ORF">PG2054B_1237</name>
</gene>
<accession>A0A4Q5A6Z3</accession>
<proteinExistence type="predicted"/>
<evidence type="ECO:0000313" key="1">
    <source>
        <dbReference type="EMBL" id="RYQ19929.1"/>
    </source>
</evidence>
<comment type="caution">
    <text evidence="1">The sequence shown here is derived from an EMBL/GenBank/DDBJ whole genome shotgun (WGS) entry which is preliminary data.</text>
</comment>
<dbReference type="AlphaFoldDB" id="A0A4Q5A6Z3"/>